<dbReference type="GO" id="GO:0005856">
    <property type="term" value="C:cytoskeleton"/>
    <property type="evidence" value="ECO:0007669"/>
    <property type="project" value="InterPro"/>
</dbReference>
<name>A0A3R7Q087_9TRYP</name>
<keyword evidence="3" id="KW-1185">Reference proteome</keyword>
<dbReference type="PANTHER" id="PTHR31043:SF3">
    <property type="entry name" value="NEPHROCYSTIN-4"/>
    <property type="match status" value="1"/>
</dbReference>
<dbReference type="GO" id="GO:0090090">
    <property type="term" value="P:negative regulation of canonical Wnt signaling pathway"/>
    <property type="evidence" value="ECO:0007669"/>
    <property type="project" value="InterPro"/>
</dbReference>
<gene>
    <name evidence="2" type="ORF">Tco025E_00105</name>
</gene>
<reference evidence="2 3" key="1">
    <citation type="journal article" date="2018" name="BMC Genomics">
        <title>Genomic comparison of Trypanosoma conorhini and Trypanosoma rangeli to Trypanosoma cruzi strains of high and low virulence.</title>
        <authorList>
            <person name="Bradwell K.R."/>
            <person name="Koparde V.N."/>
            <person name="Matveyev A.V."/>
            <person name="Serrano M.G."/>
            <person name="Alves J.M."/>
            <person name="Parikh H."/>
            <person name="Huang B."/>
            <person name="Lee V."/>
            <person name="Espinosa-Alvarez O."/>
            <person name="Ortiz P.A."/>
            <person name="Costa-Martins A.G."/>
            <person name="Teixeira M.M."/>
            <person name="Buck G.A."/>
        </authorList>
    </citation>
    <scope>NUCLEOTIDE SEQUENCE [LARGE SCALE GENOMIC DNA]</scope>
    <source>
        <strain evidence="2 3">025E</strain>
    </source>
</reference>
<sequence>MSEVIETWELCVFACQAVTSRELLLGQTTTVSLPAAGIEALYCSHPHVKVERREGAYLLRLRPPEVGTQQLLLHALTNHHLAKTLLTVPTVYPTPTYTQTLEFSLADTAAPIFRRLQFVHRGAREEVFAVHHNYSYQLRVTPKQFALAPGDTQFIALQLDMLSLPEGQMEGRWPMWIFINNADDRTVESYLLHVVLRAHRVLHDMA</sequence>
<dbReference type="Pfam" id="PF26187">
    <property type="entry name" value="Ig_NPHP4_4th"/>
    <property type="match status" value="1"/>
</dbReference>
<comment type="caution">
    <text evidence="2">The sequence shown here is derived from an EMBL/GenBank/DDBJ whole genome shotgun (WGS) entry which is preliminary data.</text>
</comment>
<proteinExistence type="predicted"/>
<dbReference type="OrthoDB" id="271255at2759"/>
<dbReference type="InterPro" id="IPR058685">
    <property type="entry name" value="Ig_NPHP4_4th"/>
</dbReference>
<dbReference type="RefSeq" id="XP_029232927.1">
    <property type="nucleotide sequence ID" value="XM_029367054.1"/>
</dbReference>
<dbReference type="Proteomes" id="UP000284403">
    <property type="component" value="Unassembled WGS sequence"/>
</dbReference>
<dbReference type="EMBL" id="MKKU01000001">
    <property type="protein sequence ID" value="RNF27721.1"/>
    <property type="molecule type" value="Genomic_DNA"/>
</dbReference>
<dbReference type="GeneID" id="40313716"/>
<dbReference type="AlphaFoldDB" id="A0A3R7Q087"/>
<evidence type="ECO:0000313" key="3">
    <source>
        <dbReference type="Proteomes" id="UP000284403"/>
    </source>
</evidence>
<organism evidence="2 3">
    <name type="scientific">Trypanosoma conorhini</name>
    <dbReference type="NCBI Taxonomy" id="83891"/>
    <lineage>
        <taxon>Eukaryota</taxon>
        <taxon>Discoba</taxon>
        <taxon>Euglenozoa</taxon>
        <taxon>Kinetoplastea</taxon>
        <taxon>Metakinetoplastina</taxon>
        <taxon>Trypanosomatida</taxon>
        <taxon>Trypanosomatidae</taxon>
        <taxon>Trypanosoma</taxon>
    </lineage>
</organism>
<evidence type="ECO:0000313" key="2">
    <source>
        <dbReference type="EMBL" id="RNF27721.1"/>
    </source>
</evidence>
<feature type="domain" description="NPHP4 Ig-like" evidence="1">
    <location>
        <begin position="114"/>
        <end position="196"/>
    </location>
</feature>
<dbReference type="PANTHER" id="PTHR31043">
    <property type="entry name" value="NEPHROCYSTIN-4"/>
    <property type="match status" value="1"/>
</dbReference>
<dbReference type="GO" id="GO:0097730">
    <property type="term" value="C:non-motile cilium"/>
    <property type="evidence" value="ECO:0007669"/>
    <property type="project" value="InterPro"/>
</dbReference>
<protein>
    <submittedName>
        <fullName evidence="2">Putative dynein heavy chain</fullName>
    </submittedName>
</protein>
<dbReference type="InterPro" id="IPR029775">
    <property type="entry name" value="NPHP4"/>
</dbReference>
<accession>A0A3R7Q087</accession>
<evidence type="ECO:0000259" key="1">
    <source>
        <dbReference type="Pfam" id="PF26187"/>
    </source>
</evidence>